<evidence type="ECO:0000256" key="2">
    <source>
        <dbReference type="ARBA" id="ARBA00022827"/>
    </source>
</evidence>
<dbReference type="PANTHER" id="PTHR43539:SF68">
    <property type="entry name" value="FLAVIN-BINDING MONOOXYGENASE-LIKE PROTEIN (AFU_ORTHOLOGUE AFUA_4G09220)"/>
    <property type="match status" value="1"/>
</dbReference>
<dbReference type="Gene3D" id="3.50.50.60">
    <property type="entry name" value="FAD/NAD(P)-binding domain"/>
    <property type="match status" value="1"/>
</dbReference>
<name>A0A0D2PKR2_HYPSF</name>
<dbReference type="STRING" id="945553.A0A0D2PKR2"/>
<keyword evidence="5" id="KW-1185">Reference proteome</keyword>
<evidence type="ECO:0000256" key="1">
    <source>
        <dbReference type="ARBA" id="ARBA00022630"/>
    </source>
</evidence>
<dbReference type="GO" id="GO:0050661">
    <property type="term" value="F:NADP binding"/>
    <property type="evidence" value="ECO:0007669"/>
    <property type="project" value="InterPro"/>
</dbReference>
<sequence>MASPSPREASLPTLAKLGNPVIADDLDANAIGLGWLSAFARSASNGDADAVLALLVTSSFAMNIFQPTVADEPTNPADVPVYWRDLLALTWDLRTFEGSAKIGAFLSARLAGAGVSNVKSVAPPELQRPFPDIAWIQVIFTFETTAGFCSGVARLVPLAEGNGTAWKAHCVFTTLDGLKGFPEKIGPLRNHEANHGKWETARAKEVLFENADPTVLIVGGGHSGLDVAVHLKALGVTNLVIEKNPRIGDNWRVRYEALCLHDTVWYDHMPYLPFPPNWPVYTPAKKLALWLEHYAESMELNVWTSSTVINAAQDPSTKGWSVIVRKPDGSERVFKVKHIVMATGFKGGRGYVPHYPGMDLFKGPIMHSLQHKKASDHAGKKVVVIGSCTSAHDICVDYVDNGVDVTMFQRSSTYVISTKRGIPIILGGLYSEGGLPTDLADKLNASFPAIVGAGLGHRTSHIVAEADKETLDGLKKVGFRLNNGYKDCGLLLAVWEKAGGYYLDVGGSQYIIDGKIKLKNDSQIRGFTESGLKFEDGSELAADVVIFCTGLSDPRHTLRSIVGDELATKAKDVWGLDEEGELKGCYGDSGLEGMWNIMGNLALCRFYSKHIALQIKAIEEGVFGERYTRA</sequence>
<dbReference type="Proteomes" id="UP000054270">
    <property type="component" value="Unassembled WGS sequence"/>
</dbReference>
<dbReference type="GO" id="GO:0050660">
    <property type="term" value="F:flavin adenine dinucleotide binding"/>
    <property type="evidence" value="ECO:0007669"/>
    <property type="project" value="InterPro"/>
</dbReference>
<dbReference type="InterPro" id="IPR020946">
    <property type="entry name" value="Flavin_mOase-like"/>
</dbReference>
<dbReference type="InterPro" id="IPR036188">
    <property type="entry name" value="FAD/NAD-bd_sf"/>
</dbReference>
<keyword evidence="2" id="KW-0274">FAD</keyword>
<dbReference type="PANTHER" id="PTHR43539">
    <property type="entry name" value="FLAVIN-BINDING MONOOXYGENASE-LIKE PROTEIN (AFU_ORTHOLOGUE AFUA_4G09220)"/>
    <property type="match status" value="1"/>
</dbReference>
<keyword evidence="1" id="KW-0285">Flavoprotein</keyword>
<dbReference type="OrthoDB" id="74360at2759"/>
<dbReference type="SUPFAM" id="SSF51905">
    <property type="entry name" value="FAD/NAD(P)-binding domain"/>
    <property type="match status" value="1"/>
</dbReference>
<dbReference type="EMBL" id="KN817566">
    <property type="protein sequence ID" value="KJA20545.1"/>
    <property type="molecule type" value="Genomic_DNA"/>
</dbReference>
<keyword evidence="3" id="KW-0560">Oxidoreductase</keyword>
<dbReference type="InterPro" id="IPR050982">
    <property type="entry name" value="Auxin_biosynth/cation_transpt"/>
</dbReference>
<dbReference type="OMA" id="LWFMMGN"/>
<dbReference type="Pfam" id="PF13450">
    <property type="entry name" value="NAD_binding_8"/>
    <property type="match status" value="1"/>
</dbReference>
<dbReference type="PRINTS" id="PR00411">
    <property type="entry name" value="PNDRDTASEI"/>
</dbReference>
<evidence type="ECO:0000256" key="3">
    <source>
        <dbReference type="ARBA" id="ARBA00023002"/>
    </source>
</evidence>
<accession>A0A0D2PKR2</accession>
<gene>
    <name evidence="4" type="ORF">HYPSUDRAFT_43039</name>
</gene>
<evidence type="ECO:0008006" key="6">
    <source>
        <dbReference type="Google" id="ProtNLM"/>
    </source>
</evidence>
<dbReference type="GO" id="GO:0004499">
    <property type="term" value="F:N,N-dimethylaniline monooxygenase activity"/>
    <property type="evidence" value="ECO:0007669"/>
    <property type="project" value="InterPro"/>
</dbReference>
<protein>
    <recommendedName>
        <fullName evidence="6">FAD/NAD(P)-binding domain-containing protein</fullName>
    </recommendedName>
</protein>
<evidence type="ECO:0000313" key="5">
    <source>
        <dbReference type="Proteomes" id="UP000054270"/>
    </source>
</evidence>
<dbReference type="Pfam" id="PF00743">
    <property type="entry name" value="FMO-like"/>
    <property type="match status" value="1"/>
</dbReference>
<dbReference type="AlphaFoldDB" id="A0A0D2PKR2"/>
<proteinExistence type="predicted"/>
<reference evidence="5" key="1">
    <citation type="submission" date="2014-04" db="EMBL/GenBank/DDBJ databases">
        <title>Evolutionary Origins and Diversification of the Mycorrhizal Mutualists.</title>
        <authorList>
            <consortium name="DOE Joint Genome Institute"/>
            <consortium name="Mycorrhizal Genomics Consortium"/>
            <person name="Kohler A."/>
            <person name="Kuo A."/>
            <person name="Nagy L.G."/>
            <person name="Floudas D."/>
            <person name="Copeland A."/>
            <person name="Barry K.W."/>
            <person name="Cichocki N."/>
            <person name="Veneault-Fourrey C."/>
            <person name="LaButti K."/>
            <person name="Lindquist E.A."/>
            <person name="Lipzen A."/>
            <person name="Lundell T."/>
            <person name="Morin E."/>
            <person name="Murat C."/>
            <person name="Riley R."/>
            <person name="Ohm R."/>
            <person name="Sun H."/>
            <person name="Tunlid A."/>
            <person name="Henrissat B."/>
            <person name="Grigoriev I.V."/>
            <person name="Hibbett D.S."/>
            <person name="Martin F."/>
        </authorList>
    </citation>
    <scope>NUCLEOTIDE SEQUENCE [LARGE SCALE GENOMIC DNA]</scope>
    <source>
        <strain evidence="5">FD-334 SS-4</strain>
    </source>
</reference>
<evidence type="ECO:0000313" key="4">
    <source>
        <dbReference type="EMBL" id="KJA20545.1"/>
    </source>
</evidence>
<organism evidence="4 5">
    <name type="scientific">Hypholoma sublateritium (strain FD-334 SS-4)</name>
    <dbReference type="NCBI Taxonomy" id="945553"/>
    <lineage>
        <taxon>Eukaryota</taxon>
        <taxon>Fungi</taxon>
        <taxon>Dikarya</taxon>
        <taxon>Basidiomycota</taxon>
        <taxon>Agaricomycotina</taxon>
        <taxon>Agaricomycetes</taxon>
        <taxon>Agaricomycetidae</taxon>
        <taxon>Agaricales</taxon>
        <taxon>Agaricineae</taxon>
        <taxon>Strophariaceae</taxon>
        <taxon>Hypholoma</taxon>
    </lineage>
</organism>